<dbReference type="GO" id="GO:0004527">
    <property type="term" value="F:exonuclease activity"/>
    <property type="evidence" value="ECO:0007669"/>
    <property type="project" value="UniProtKB-KW"/>
</dbReference>
<dbReference type="EMBL" id="CP032364">
    <property type="protein sequence ID" value="AYA99930.1"/>
    <property type="molecule type" value="Genomic_DNA"/>
</dbReference>
<keyword evidence="2" id="KW-0547">Nucleotide-binding</keyword>
<protein>
    <recommendedName>
        <fullName evidence="12">DNA 3'-5' helicase</fullName>
        <ecNumber evidence="12">5.6.2.4</ecNumber>
    </recommendedName>
</protein>
<dbReference type="Pfam" id="PF00580">
    <property type="entry name" value="UvrD-helicase"/>
    <property type="match status" value="1"/>
</dbReference>
<evidence type="ECO:0000256" key="8">
    <source>
        <dbReference type="ARBA" id="ARBA00023125"/>
    </source>
</evidence>
<evidence type="ECO:0000256" key="6">
    <source>
        <dbReference type="ARBA" id="ARBA00022839"/>
    </source>
</evidence>
<dbReference type="KEGG" id="lua:D4A81_08260"/>
<keyword evidence="1" id="KW-0540">Nuclease</keyword>
<dbReference type="InterPro" id="IPR038726">
    <property type="entry name" value="PDDEXK_AddAB-type"/>
</dbReference>
<dbReference type="RefSeq" id="WP_111524341.1">
    <property type="nucleotide sequence ID" value="NZ_CP032364.1"/>
</dbReference>
<gene>
    <name evidence="14" type="primary">addA</name>
    <name evidence="14" type="ORF">D4A81_08260</name>
</gene>
<evidence type="ECO:0000256" key="11">
    <source>
        <dbReference type="ARBA" id="ARBA00034617"/>
    </source>
</evidence>
<dbReference type="Gene3D" id="1.10.486.10">
    <property type="entry name" value="PCRA, domain 4"/>
    <property type="match status" value="1"/>
</dbReference>
<dbReference type="NCBIfam" id="TIGR02785">
    <property type="entry name" value="addA_Gpos"/>
    <property type="match status" value="1"/>
</dbReference>
<dbReference type="InterPro" id="IPR000212">
    <property type="entry name" value="DNA_helicase_UvrD/REP"/>
</dbReference>
<dbReference type="GO" id="GO:0043138">
    <property type="term" value="F:3'-5' DNA helicase activity"/>
    <property type="evidence" value="ECO:0007669"/>
    <property type="project" value="UniProtKB-EC"/>
</dbReference>
<dbReference type="Gene3D" id="3.40.50.300">
    <property type="entry name" value="P-loop containing nucleotide triphosphate hydrolases"/>
    <property type="match status" value="4"/>
</dbReference>
<dbReference type="GO" id="GO:0033202">
    <property type="term" value="C:DNA helicase complex"/>
    <property type="evidence" value="ECO:0007669"/>
    <property type="project" value="TreeGrafter"/>
</dbReference>
<dbReference type="GO" id="GO:0005524">
    <property type="term" value="F:ATP binding"/>
    <property type="evidence" value="ECO:0007669"/>
    <property type="project" value="UniProtKB-UniRule"/>
</dbReference>
<keyword evidence="7" id="KW-0067">ATP-binding</keyword>
<dbReference type="EC" id="5.6.2.4" evidence="12"/>
<comment type="catalytic activity">
    <reaction evidence="11">
        <text>Couples ATP hydrolysis with the unwinding of duplex DNA by translocating in the 3'-5' direction.</text>
        <dbReference type="EC" id="5.6.2.4"/>
    </reaction>
</comment>
<accession>A0A385Q0R7</accession>
<dbReference type="Proteomes" id="UP000265562">
    <property type="component" value="Chromosome"/>
</dbReference>
<dbReference type="GO" id="GO:0016887">
    <property type="term" value="F:ATP hydrolysis activity"/>
    <property type="evidence" value="ECO:0007669"/>
    <property type="project" value="RHEA"/>
</dbReference>
<dbReference type="Pfam" id="PF13361">
    <property type="entry name" value="UvrD_C"/>
    <property type="match status" value="1"/>
</dbReference>
<keyword evidence="3" id="KW-0227">DNA damage</keyword>
<dbReference type="InterPro" id="IPR027417">
    <property type="entry name" value="P-loop_NTPase"/>
</dbReference>
<dbReference type="InterPro" id="IPR011604">
    <property type="entry name" value="PDDEXK-like_dom_sf"/>
</dbReference>
<name>A0A385Q0R7_9FIRM</name>
<dbReference type="InterPro" id="IPR011335">
    <property type="entry name" value="Restrct_endonuc-II-like"/>
</dbReference>
<sequence>MWTEAQQAAIDIKKGSILVSAAAGSGKTAVLVERIIKKITDSKNPIDVDSLLVMTFTRAAAASMKEKIYNAILKEMEKHNTNTKEFNRLKEQSILLSSAKIMTTDSFCLSIIKENIDKIDIDPAFNVADESEISLLKADTMEELLESEYEAGSEDFVELTDAFANTKGDKSISEFIEKLYRFAISKPWPIEWLESLNNVDDSWKEYIFDEIIRSIDSILLDINKIIDICNEYEGPANYLDTILEEQSSIANIKRSKDIFELSEKLNNMSFGRLKAARGGNEYLKVSAKELRDAYKEAISNLAEEYCFDTARLIEEENKEKAKVRAIVDLTKKYIALFNEKKREKNLVDFSDIEHLALGILLDENKCPTEIALRYKKDFSEIYIDEYQDSNYLQEAIVSAIEKNNIFMVGDVKQSIYGFRQASPGLFMDKYKRFSHYENVDSEDETAKKVILSKNFRSRGNVLSSANVIFKKIMKEETGGIEYDDDAALYLGAAFEEAKGVEYISEIMLTETADIEDDTSAIELEARAIAKRIKELKAELKVDGGRDLKYSDIVILIRTNIGESIAKVLNDENIPAYAENNKGYFKTFEVRKILAILAAIDNPYSDVDLTAFLNSNLVGMTDLELANIASSYRKSMNMEKSTKIRMMDAILYEGVESNIAFETREKIKKALEFLEEYRKKAAYMNISALLQDIYNKTDFLNLISAMPGGQVRRANLILLINKAVTFGNSGYSGLYNFIRYIARLKDFDNDFGEASILSENDDIVRIMTIHKSKGLEFPVCFLACTNRGFNKTDLKQGMVIDTDFGLGVQYIDSDRNIKDSSIKQNVIKHKLSVDLMGEELRVLYVALTRAMEKMIISGACKSIDKALEKNRENPSFLDIRTCNSYLDMVLLGHDKVNFDIRTYDYNTLLNEEVCTQREVRDIHKIFEDVNVEEYEVLKNRLNYRYPYMENVELKTKFSVSEITKMLKNKDSKPKPVKKKRVNTSNAAERGNAYHKLMQKIHYENIDKFDNVEEFVKAEITLLKNQKYRELIDPTDIVNFLDSKLGLEFIKYNKNLKRENQFIMGISAREADRGDTDETILIQGIIDAYIEKDDGIVLIDYKTDKVNAEDRLINDYKPQLMLYKKSLEMSTGKIVKEIYIYSFSLGREIRIE</sequence>
<dbReference type="SUPFAM" id="SSF52980">
    <property type="entry name" value="Restriction endonuclease-like"/>
    <property type="match status" value="1"/>
</dbReference>
<dbReference type="Pfam" id="PF12705">
    <property type="entry name" value="PDDEXK_1"/>
    <property type="match status" value="1"/>
</dbReference>
<dbReference type="PROSITE" id="PS51217">
    <property type="entry name" value="UVRD_HELICASE_CTER"/>
    <property type="match status" value="1"/>
</dbReference>
<dbReference type="InterPro" id="IPR014016">
    <property type="entry name" value="UvrD-like_ATP-bd"/>
</dbReference>
<dbReference type="SUPFAM" id="SSF52540">
    <property type="entry name" value="P-loop containing nucleoside triphosphate hydrolases"/>
    <property type="match status" value="1"/>
</dbReference>
<keyword evidence="5 14" id="KW-0347">Helicase</keyword>
<dbReference type="GO" id="GO:0005829">
    <property type="term" value="C:cytosol"/>
    <property type="evidence" value="ECO:0007669"/>
    <property type="project" value="TreeGrafter"/>
</dbReference>
<dbReference type="InterPro" id="IPR014017">
    <property type="entry name" value="DNA_helicase_UvrD-like_C"/>
</dbReference>
<organism evidence="14 15">
    <name type="scientific">Lachnoanaerobaculum umeaense</name>
    <dbReference type="NCBI Taxonomy" id="617123"/>
    <lineage>
        <taxon>Bacteria</taxon>
        <taxon>Bacillati</taxon>
        <taxon>Bacillota</taxon>
        <taxon>Clostridia</taxon>
        <taxon>Lachnospirales</taxon>
        <taxon>Lachnospiraceae</taxon>
        <taxon>Lachnoanaerobaculum</taxon>
    </lineage>
</organism>
<evidence type="ECO:0000256" key="10">
    <source>
        <dbReference type="ARBA" id="ARBA00023235"/>
    </source>
</evidence>
<dbReference type="OrthoDB" id="9810135at2"/>
<reference evidence="14 15" key="1">
    <citation type="submission" date="2018-09" db="EMBL/GenBank/DDBJ databases">
        <title>Genome sequencing of Lachnoanaerobaculum umeaense DSM 23576.</title>
        <authorList>
            <person name="Kook J.-K."/>
            <person name="Park S.-N."/>
            <person name="Lim Y.K."/>
        </authorList>
    </citation>
    <scope>NUCLEOTIDE SEQUENCE [LARGE SCALE GENOMIC DNA]</scope>
    <source>
        <strain evidence="15">DSM 23576 \ CCUG 58757</strain>
    </source>
</reference>
<keyword evidence="15" id="KW-1185">Reference proteome</keyword>
<evidence type="ECO:0000256" key="3">
    <source>
        <dbReference type="ARBA" id="ARBA00022763"/>
    </source>
</evidence>
<evidence type="ECO:0000256" key="13">
    <source>
        <dbReference type="ARBA" id="ARBA00048988"/>
    </source>
</evidence>
<keyword evidence="4" id="KW-0378">Hydrolase</keyword>
<keyword evidence="6 14" id="KW-0269">Exonuclease</keyword>
<dbReference type="PANTHER" id="PTHR11070">
    <property type="entry name" value="UVRD / RECB / PCRA DNA HELICASE FAMILY MEMBER"/>
    <property type="match status" value="1"/>
</dbReference>
<keyword evidence="10" id="KW-0413">Isomerase</keyword>
<proteinExistence type="predicted"/>
<dbReference type="GO" id="GO:0006302">
    <property type="term" value="P:double-strand break repair"/>
    <property type="evidence" value="ECO:0007669"/>
    <property type="project" value="InterPro"/>
</dbReference>
<evidence type="ECO:0000256" key="12">
    <source>
        <dbReference type="ARBA" id="ARBA00034808"/>
    </source>
</evidence>
<dbReference type="PROSITE" id="PS51198">
    <property type="entry name" value="UVRD_HELICASE_ATP_BIND"/>
    <property type="match status" value="1"/>
</dbReference>
<keyword evidence="8" id="KW-0238">DNA-binding</keyword>
<evidence type="ECO:0000313" key="14">
    <source>
        <dbReference type="EMBL" id="AYA99930.1"/>
    </source>
</evidence>
<evidence type="ECO:0000256" key="9">
    <source>
        <dbReference type="ARBA" id="ARBA00023204"/>
    </source>
</evidence>
<keyword evidence="9" id="KW-0234">DNA repair</keyword>
<dbReference type="GO" id="GO:0003677">
    <property type="term" value="F:DNA binding"/>
    <property type="evidence" value="ECO:0007669"/>
    <property type="project" value="UniProtKB-KW"/>
</dbReference>
<evidence type="ECO:0000256" key="4">
    <source>
        <dbReference type="ARBA" id="ARBA00022801"/>
    </source>
</evidence>
<evidence type="ECO:0000256" key="7">
    <source>
        <dbReference type="ARBA" id="ARBA00022840"/>
    </source>
</evidence>
<dbReference type="Gene3D" id="3.90.320.10">
    <property type="match status" value="1"/>
</dbReference>
<comment type="catalytic activity">
    <reaction evidence="13">
        <text>ATP + H2O = ADP + phosphate + H(+)</text>
        <dbReference type="Rhea" id="RHEA:13065"/>
        <dbReference type="ChEBI" id="CHEBI:15377"/>
        <dbReference type="ChEBI" id="CHEBI:15378"/>
        <dbReference type="ChEBI" id="CHEBI:30616"/>
        <dbReference type="ChEBI" id="CHEBI:43474"/>
        <dbReference type="ChEBI" id="CHEBI:456216"/>
        <dbReference type="EC" id="5.6.2.4"/>
    </reaction>
</comment>
<evidence type="ECO:0000256" key="1">
    <source>
        <dbReference type="ARBA" id="ARBA00022722"/>
    </source>
</evidence>
<dbReference type="InterPro" id="IPR014152">
    <property type="entry name" value="AddA"/>
</dbReference>
<dbReference type="AlphaFoldDB" id="A0A385Q0R7"/>
<evidence type="ECO:0000313" key="15">
    <source>
        <dbReference type="Proteomes" id="UP000265562"/>
    </source>
</evidence>
<dbReference type="PANTHER" id="PTHR11070:SF48">
    <property type="entry name" value="ATP-DEPENDENT HELICASE_NUCLEASE SUBUNIT A"/>
    <property type="match status" value="1"/>
</dbReference>
<evidence type="ECO:0000256" key="2">
    <source>
        <dbReference type="ARBA" id="ARBA00022741"/>
    </source>
</evidence>
<dbReference type="GO" id="GO:0000725">
    <property type="term" value="P:recombinational repair"/>
    <property type="evidence" value="ECO:0007669"/>
    <property type="project" value="TreeGrafter"/>
</dbReference>
<evidence type="ECO:0000256" key="5">
    <source>
        <dbReference type="ARBA" id="ARBA00022806"/>
    </source>
</evidence>